<evidence type="ECO:0000313" key="2">
    <source>
        <dbReference type="EMBL" id="GIJ02176.1"/>
    </source>
</evidence>
<dbReference type="EMBL" id="BOOY01000008">
    <property type="protein sequence ID" value="GIJ02176.1"/>
    <property type="molecule type" value="Genomic_DNA"/>
</dbReference>
<feature type="region of interest" description="Disordered" evidence="1">
    <location>
        <begin position="1"/>
        <end position="35"/>
    </location>
</feature>
<organism evidence="2 3">
    <name type="scientific">Spirilliplanes yamanashiensis</name>
    <dbReference type="NCBI Taxonomy" id="42233"/>
    <lineage>
        <taxon>Bacteria</taxon>
        <taxon>Bacillati</taxon>
        <taxon>Actinomycetota</taxon>
        <taxon>Actinomycetes</taxon>
        <taxon>Micromonosporales</taxon>
        <taxon>Micromonosporaceae</taxon>
        <taxon>Spirilliplanes</taxon>
    </lineage>
</organism>
<dbReference type="Proteomes" id="UP000652013">
    <property type="component" value="Unassembled WGS sequence"/>
</dbReference>
<accession>A0A8J3Y5F9</accession>
<sequence>MTAACSADEPDGAAAPAANATSAAPSTAPASAAPDFSADTEKVCAGVMKVIETDMDGFGAAIGKMIANKEAKATAEAKKAQAQAKTELETVAKKIRSSSAKAQDPELVAAGKEAADNIAATAKDAKFYNDIKSVESINGTLQEEMVSWVEPLAPICG</sequence>
<reference evidence="2" key="1">
    <citation type="submission" date="2021-01" db="EMBL/GenBank/DDBJ databases">
        <title>Whole genome shotgun sequence of Spirilliplanes yamanashiensis NBRC 15828.</title>
        <authorList>
            <person name="Komaki H."/>
            <person name="Tamura T."/>
        </authorList>
    </citation>
    <scope>NUCLEOTIDE SEQUENCE</scope>
    <source>
        <strain evidence="2">NBRC 15828</strain>
    </source>
</reference>
<protein>
    <submittedName>
        <fullName evidence="2">Uncharacterized protein</fullName>
    </submittedName>
</protein>
<dbReference type="AlphaFoldDB" id="A0A8J3Y5F9"/>
<evidence type="ECO:0000313" key="3">
    <source>
        <dbReference type="Proteomes" id="UP000652013"/>
    </source>
</evidence>
<gene>
    <name evidence="2" type="ORF">Sya03_15280</name>
</gene>
<keyword evidence="3" id="KW-1185">Reference proteome</keyword>
<evidence type="ECO:0000256" key="1">
    <source>
        <dbReference type="SAM" id="MobiDB-lite"/>
    </source>
</evidence>
<proteinExistence type="predicted"/>
<feature type="compositionally biased region" description="Low complexity" evidence="1">
    <location>
        <begin position="12"/>
        <end position="35"/>
    </location>
</feature>
<comment type="caution">
    <text evidence="2">The sequence shown here is derived from an EMBL/GenBank/DDBJ whole genome shotgun (WGS) entry which is preliminary data.</text>
</comment>
<name>A0A8J3Y5F9_9ACTN</name>